<keyword evidence="5" id="KW-0378">Hydrolase</keyword>
<evidence type="ECO:0000259" key="7">
    <source>
        <dbReference type="Pfam" id="PF17917"/>
    </source>
</evidence>
<feature type="domain" description="Reverse transcriptase RNase H-like" evidence="7">
    <location>
        <begin position="33"/>
        <end position="71"/>
    </location>
</feature>
<evidence type="ECO:0000256" key="4">
    <source>
        <dbReference type="ARBA" id="ARBA00022759"/>
    </source>
</evidence>
<reference evidence="8" key="1">
    <citation type="submission" date="2019-08" db="EMBL/GenBank/DDBJ databases">
        <title>The genome of the North American firefly Photinus pyralis.</title>
        <authorList>
            <consortium name="Photinus pyralis genome working group"/>
            <person name="Fallon T.R."/>
            <person name="Sander Lower S.E."/>
            <person name="Weng J.-K."/>
        </authorList>
    </citation>
    <scope>NUCLEOTIDE SEQUENCE</scope>
    <source>
        <strain evidence="8">TRF0915ILg1</strain>
        <tissue evidence="8">Whole body</tissue>
    </source>
</reference>
<evidence type="ECO:0000313" key="9">
    <source>
        <dbReference type="Proteomes" id="UP000801492"/>
    </source>
</evidence>
<accession>A0A8K0CW46</accession>
<keyword evidence="9" id="KW-1185">Reference proteome</keyword>
<evidence type="ECO:0000256" key="2">
    <source>
        <dbReference type="ARBA" id="ARBA00022695"/>
    </source>
</evidence>
<protein>
    <recommendedName>
        <fullName evidence="7">Reverse transcriptase RNase H-like domain-containing protein</fullName>
    </recommendedName>
</protein>
<evidence type="ECO:0000256" key="1">
    <source>
        <dbReference type="ARBA" id="ARBA00022679"/>
    </source>
</evidence>
<dbReference type="InterPro" id="IPR043502">
    <property type="entry name" value="DNA/RNA_pol_sf"/>
</dbReference>
<keyword evidence="4" id="KW-0255">Endonuclease</keyword>
<evidence type="ECO:0000256" key="3">
    <source>
        <dbReference type="ARBA" id="ARBA00022722"/>
    </source>
</evidence>
<dbReference type="OrthoDB" id="6817932at2759"/>
<dbReference type="PANTHER" id="PTHR34072:SF58">
    <property type="entry name" value="DNA (CYTOSINE-5-)-METHYLTRANSFERASE"/>
    <property type="match status" value="1"/>
</dbReference>
<proteinExistence type="predicted"/>
<keyword evidence="1" id="KW-0808">Transferase</keyword>
<name>A0A8K0CW46_IGNLU</name>
<keyword evidence="6" id="KW-0695">RNA-directed DNA polymerase</keyword>
<dbReference type="InterPro" id="IPR041373">
    <property type="entry name" value="RT_RNaseH"/>
</dbReference>
<evidence type="ECO:0000256" key="6">
    <source>
        <dbReference type="ARBA" id="ARBA00022918"/>
    </source>
</evidence>
<dbReference type="PANTHER" id="PTHR34072">
    <property type="entry name" value="ENZYMATIC POLYPROTEIN-RELATED"/>
    <property type="match status" value="1"/>
</dbReference>
<gene>
    <name evidence="8" type="ORF">ILUMI_11490</name>
</gene>
<dbReference type="Proteomes" id="UP000801492">
    <property type="component" value="Unassembled WGS sequence"/>
</dbReference>
<dbReference type="EMBL" id="VTPC01006761">
    <property type="protein sequence ID" value="KAF2894684.1"/>
    <property type="molecule type" value="Genomic_DNA"/>
</dbReference>
<dbReference type="GO" id="GO:0003964">
    <property type="term" value="F:RNA-directed DNA polymerase activity"/>
    <property type="evidence" value="ECO:0007669"/>
    <property type="project" value="UniProtKB-KW"/>
</dbReference>
<dbReference type="GO" id="GO:0004519">
    <property type="term" value="F:endonuclease activity"/>
    <property type="evidence" value="ECO:0007669"/>
    <property type="project" value="UniProtKB-KW"/>
</dbReference>
<dbReference type="Pfam" id="PF17917">
    <property type="entry name" value="RT_RNaseH"/>
    <property type="match status" value="1"/>
</dbReference>
<organism evidence="8 9">
    <name type="scientific">Ignelater luminosus</name>
    <name type="common">Cucubano</name>
    <name type="synonym">Pyrophorus luminosus</name>
    <dbReference type="NCBI Taxonomy" id="2038154"/>
    <lineage>
        <taxon>Eukaryota</taxon>
        <taxon>Metazoa</taxon>
        <taxon>Ecdysozoa</taxon>
        <taxon>Arthropoda</taxon>
        <taxon>Hexapoda</taxon>
        <taxon>Insecta</taxon>
        <taxon>Pterygota</taxon>
        <taxon>Neoptera</taxon>
        <taxon>Endopterygota</taxon>
        <taxon>Coleoptera</taxon>
        <taxon>Polyphaga</taxon>
        <taxon>Elateriformia</taxon>
        <taxon>Elateroidea</taxon>
        <taxon>Elateridae</taxon>
        <taxon>Agrypninae</taxon>
        <taxon>Pyrophorini</taxon>
        <taxon>Ignelater</taxon>
    </lineage>
</organism>
<dbReference type="SUPFAM" id="SSF56672">
    <property type="entry name" value="DNA/RNA polymerases"/>
    <property type="match status" value="1"/>
</dbReference>
<keyword evidence="3" id="KW-0540">Nuclease</keyword>
<sequence>MSAMSSFLQICFLGIEDILEASTKSLDSFVNLHNAEEHPIECASRLLATSERYYTCTEREALAIAFACNGLRWLMNIKSPTGRLARWALLIQSFNVKIDYLPGRRNVVADTLSKPQFPDLSPGEEISICMVCITIPGRSQSEVRSQQLEDPELTKIIYNFENSDDSELCKWTERGYFMKKLPSIRFAMNTVVGESEGYAAGYLTFARELRTPNDIAHDFRAIVESETLVLQITPYLREVSATLQIA</sequence>
<keyword evidence="2" id="KW-0548">Nucleotidyltransferase</keyword>
<comment type="caution">
    <text evidence="8">The sequence shown here is derived from an EMBL/GenBank/DDBJ whole genome shotgun (WGS) entry which is preliminary data.</text>
</comment>
<evidence type="ECO:0000313" key="8">
    <source>
        <dbReference type="EMBL" id="KAF2894684.1"/>
    </source>
</evidence>
<evidence type="ECO:0000256" key="5">
    <source>
        <dbReference type="ARBA" id="ARBA00022801"/>
    </source>
</evidence>
<dbReference type="GO" id="GO:0016787">
    <property type="term" value="F:hydrolase activity"/>
    <property type="evidence" value="ECO:0007669"/>
    <property type="project" value="UniProtKB-KW"/>
</dbReference>
<dbReference type="AlphaFoldDB" id="A0A8K0CW46"/>